<evidence type="ECO:0000256" key="1">
    <source>
        <dbReference type="ARBA" id="ARBA00006019"/>
    </source>
</evidence>
<dbReference type="AlphaFoldDB" id="A0AAD9LE89"/>
<dbReference type="GO" id="GO:0006511">
    <property type="term" value="P:ubiquitin-dependent protein catabolic process"/>
    <property type="evidence" value="ECO:0007669"/>
    <property type="project" value="InterPro"/>
</dbReference>
<evidence type="ECO:0000256" key="3">
    <source>
        <dbReference type="RuleBase" id="RU003829"/>
    </source>
</evidence>
<dbReference type="SUPFAM" id="SSF74788">
    <property type="entry name" value="Cullin repeat-like"/>
    <property type="match status" value="1"/>
</dbReference>
<reference evidence="5" key="1">
    <citation type="journal article" date="2014" name="Nucleic Acids Res.">
        <title>The evolutionary dynamics of variant antigen genes in Babesia reveal a history of genomic innovation underlying host-parasite interaction.</title>
        <authorList>
            <person name="Jackson A.P."/>
            <person name="Otto T.D."/>
            <person name="Darby A."/>
            <person name="Ramaprasad A."/>
            <person name="Xia D."/>
            <person name="Echaide I.E."/>
            <person name="Farber M."/>
            <person name="Gahlot S."/>
            <person name="Gamble J."/>
            <person name="Gupta D."/>
            <person name="Gupta Y."/>
            <person name="Jackson L."/>
            <person name="Malandrin L."/>
            <person name="Malas T.B."/>
            <person name="Moussa E."/>
            <person name="Nair M."/>
            <person name="Reid A.J."/>
            <person name="Sanders M."/>
            <person name="Sharma J."/>
            <person name="Tracey A."/>
            <person name="Quail M.A."/>
            <person name="Weir W."/>
            <person name="Wastling J.M."/>
            <person name="Hall N."/>
            <person name="Willadsen P."/>
            <person name="Lingelbach K."/>
            <person name="Shiels B."/>
            <person name="Tait A."/>
            <person name="Berriman M."/>
            <person name="Allred D.R."/>
            <person name="Pain A."/>
        </authorList>
    </citation>
    <scope>NUCLEOTIDE SEQUENCE</scope>
    <source>
        <strain evidence="5">1802A</strain>
    </source>
</reference>
<dbReference type="InterPro" id="IPR045093">
    <property type="entry name" value="Cullin"/>
</dbReference>
<evidence type="ECO:0000256" key="2">
    <source>
        <dbReference type="PROSITE-ProRule" id="PRU00330"/>
    </source>
</evidence>
<comment type="caution">
    <text evidence="5">The sequence shown here is derived from an EMBL/GenBank/DDBJ whole genome shotgun (WGS) entry which is preliminary data.</text>
</comment>
<dbReference type="InterPro" id="IPR001373">
    <property type="entry name" value="Cullin_N"/>
</dbReference>
<protein>
    <recommendedName>
        <fullName evidence="4">Cullin family profile domain-containing protein</fullName>
    </recommendedName>
</protein>
<dbReference type="PANTHER" id="PTHR11932">
    <property type="entry name" value="CULLIN"/>
    <property type="match status" value="1"/>
</dbReference>
<dbReference type="Pfam" id="PF26557">
    <property type="entry name" value="Cullin_AB"/>
    <property type="match status" value="1"/>
</dbReference>
<proteinExistence type="inferred from homology"/>
<dbReference type="InterPro" id="IPR036317">
    <property type="entry name" value="Cullin_homology_sf"/>
</dbReference>
<dbReference type="Gene3D" id="1.20.1310.10">
    <property type="entry name" value="Cullin Repeats"/>
    <property type="match status" value="2"/>
</dbReference>
<dbReference type="Proteomes" id="UP001195914">
    <property type="component" value="Unassembled WGS sequence"/>
</dbReference>
<keyword evidence="6" id="KW-1185">Reference proteome</keyword>
<dbReference type="SMART" id="SM00182">
    <property type="entry name" value="CULLIN"/>
    <property type="match status" value="1"/>
</dbReference>
<organism evidence="5 6">
    <name type="scientific">Babesia divergens</name>
    <dbReference type="NCBI Taxonomy" id="32595"/>
    <lineage>
        <taxon>Eukaryota</taxon>
        <taxon>Sar</taxon>
        <taxon>Alveolata</taxon>
        <taxon>Apicomplexa</taxon>
        <taxon>Aconoidasida</taxon>
        <taxon>Piroplasmida</taxon>
        <taxon>Babesiidae</taxon>
        <taxon>Babesia</taxon>
    </lineage>
</organism>
<name>A0AAD9LE89_BABDI</name>
<feature type="domain" description="Cullin family profile" evidence="4">
    <location>
        <begin position="423"/>
        <end position="640"/>
    </location>
</feature>
<dbReference type="InterPro" id="IPR059120">
    <property type="entry name" value="Cullin-like_AB"/>
</dbReference>
<dbReference type="InterPro" id="IPR016158">
    <property type="entry name" value="Cullin_homology"/>
</dbReference>
<evidence type="ECO:0000313" key="5">
    <source>
        <dbReference type="EMBL" id="KAK1933110.1"/>
    </source>
</evidence>
<dbReference type="PROSITE" id="PS50069">
    <property type="entry name" value="CULLIN_2"/>
    <property type="match status" value="1"/>
</dbReference>
<dbReference type="InterPro" id="IPR016159">
    <property type="entry name" value="Cullin_repeat-like_dom_sf"/>
</dbReference>
<accession>A0AAD9LE89</accession>
<dbReference type="Pfam" id="PF00888">
    <property type="entry name" value="Cullin"/>
    <property type="match status" value="1"/>
</dbReference>
<sequence length="778" mass="89341">MKLTRARPMPVVAFTMPVVEDETDTEDLVNNINTLGSVTEMVVLGQDEDNFSRTVFAEYIQELVHQNHTDKVIEQVDESLRRTIENALADIDTLNEAESQHVGDVDDRNFQLLCKIEMRWCHLRKALGELMQLFRPAEAASRQRFSIWRTGMRYYREQLEKKERLQDRLMAAALDLIAAYREGKEVIFCQLRNMSEMFSFVGMYDTFEERMCVETRTYYRQLVSQVLSQNSVPESCRTFQEKIHHEEECCRMYLVKPSVPKVMDIVRVQVLHLNADVLLHEKELQQIITSGDLTTLDILLSLYGGTELKEKLHNTIFTAMQSIGDCIISEFIKDHGDAPLEIESTAYDTFIMKLWRLKDDIDAAIKKVAPFVVDYKNREQIIWDKMLNNSPDVSYTVISALAVYVDNEPHSAEPGQSSSMSFIMHLFRAITNKSHFEEAFRAALSKRLLYTQEINESHVEIVNKLKEECGTSYAAKLDALVTDFLNSKRYNTEHAEAKREVINCDGADEIPFSALVISTDTWLPKAHVKRPETDDAFADCDIDSASADSVPIEVKYDAHTVSVRQMQKRFVEFYSNRYKNRSLQFLPDFGSAILQMEFNGDVYSLKLSVCQAYCLLAFNSMDAVSLASLSDTMEKEYNEIILRKHLAALNSQPNPLIVFKHAVLNFENCSINDQFILNMGCEPPAKFWDLQYKDSLCEKKTTVVHRGVTVDDIAPSIEATIVRHLKTKLEESATTMFKICREKFTTVDRFAFNQIVDSLVSRDFVALEPRTDLIKYVP</sequence>
<evidence type="ECO:0000259" key="4">
    <source>
        <dbReference type="PROSITE" id="PS50069"/>
    </source>
</evidence>
<evidence type="ECO:0000313" key="6">
    <source>
        <dbReference type="Proteomes" id="UP001195914"/>
    </source>
</evidence>
<dbReference type="GO" id="GO:0031625">
    <property type="term" value="F:ubiquitin protein ligase binding"/>
    <property type="evidence" value="ECO:0007669"/>
    <property type="project" value="InterPro"/>
</dbReference>
<comment type="similarity">
    <text evidence="1 2 3">Belongs to the cullin family.</text>
</comment>
<gene>
    <name evidence="5" type="ORF">X943_002201</name>
</gene>
<dbReference type="EMBL" id="JAHBMH010000073">
    <property type="protein sequence ID" value="KAK1933110.1"/>
    <property type="molecule type" value="Genomic_DNA"/>
</dbReference>
<dbReference type="SUPFAM" id="SSF75632">
    <property type="entry name" value="Cullin homology domain"/>
    <property type="match status" value="1"/>
</dbReference>
<dbReference type="Gene3D" id="3.30.230.130">
    <property type="entry name" value="Cullin, Chain C, Domain 2"/>
    <property type="match status" value="1"/>
</dbReference>
<reference evidence="5" key="2">
    <citation type="submission" date="2021-05" db="EMBL/GenBank/DDBJ databases">
        <authorList>
            <person name="Pain A."/>
        </authorList>
    </citation>
    <scope>NUCLEOTIDE SEQUENCE</scope>
    <source>
        <strain evidence="5">1802A</strain>
    </source>
</reference>